<comment type="caution">
    <text evidence="3">The sequence shown here is derived from an EMBL/GenBank/DDBJ whole genome shotgun (WGS) entry which is preliminary data.</text>
</comment>
<keyword evidence="4" id="KW-1185">Reference proteome</keyword>
<feature type="compositionally biased region" description="Low complexity" evidence="1">
    <location>
        <begin position="46"/>
        <end position="61"/>
    </location>
</feature>
<evidence type="ECO:0000313" key="4">
    <source>
        <dbReference type="Proteomes" id="UP001500596"/>
    </source>
</evidence>
<evidence type="ECO:0000313" key="3">
    <source>
        <dbReference type="EMBL" id="GAA1661204.1"/>
    </source>
</evidence>
<protein>
    <submittedName>
        <fullName evidence="3">Uncharacterized protein</fullName>
    </submittedName>
</protein>
<organism evidence="3 4">
    <name type="scientific">Microbacterium lacus</name>
    <dbReference type="NCBI Taxonomy" id="415217"/>
    <lineage>
        <taxon>Bacteria</taxon>
        <taxon>Bacillati</taxon>
        <taxon>Actinomycetota</taxon>
        <taxon>Actinomycetes</taxon>
        <taxon>Micrococcales</taxon>
        <taxon>Microbacteriaceae</taxon>
        <taxon>Microbacterium</taxon>
    </lineage>
</organism>
<keyword evidence="2" id="KW-1133">Transmembrane helix</keyword>
<evidence type="ECO:0000256" key="1">
    <source>
        <dbReference type="SAM" id="MobiDB-lite"/>
    </source>
</evidence>
<name>A0ABP4RVY4_9MICO</name>
<reference evidence="4" key="1">
    <citation type="journal article" date="2019" name="Int. J. Syst. Evol. Microbiol.">
        <title>The Global Catalogue of Microorganisms (GCM) 10K type strain sequencing project: providing services to taxonomists for standard genome sequencing and annotation.</title>
        <authorList>
            <consortium name="The Broad Institute Genomics Platform"/>
            <consortium name="The Broad Institute Genome Sequencing Center for Infectious Disease"/>
            <person name="Wu L."/>
            <person name="Ma J."/>
        </authorList>
    </citation>
    <scope>NUCLEOTIDE SEQUENCE [LARGE SCALE GENOMIC DNA]</scope>
    <source>
        <strain evidence="4">JCM 15575</strain>
    </source>
</reference>
<evidence type="ECO:0000256" key="2">
    <source>
        <dbReference type="SAM" id="Phobius"/>
    </source>
</evidence>
<sequence>MSTPGSNRSGIAWAIAGGVVLIAGIVAIIVAALTSQSSPQEAPTQSWGGSSSTPAATSESPVAEGTMVDASVRERGWIAEPITSDAQTYMVAALQAASTFDTTKAPREDWLGYLDNWFTPDTRYTAGADQLAAMEASQVELRQGVVLPKEQWDDLAREDGRVTASVGEIALVPVTEDPSGDMSIGTADVTLTFTRSDGADGEVSYEEQVRVSVQVLCGPGSVPTSGTRQRSGDCKVVRYFTEPLEP</sequence>
<feature type="transmembrane region" description="Helical" evidence="2">
    <location>
        <begin position="12"/>
        <end position="33"/>
    </location>
</feature>
<keyword evidence="2" id="KW-0472">Membrane</keyword>
<keyword evidence="2" id="KW-0812">Transmembrane</keyword>
<feature type="region of interest" description="Disordered" evidence="1">
    <location>
        <begin position="39"/>
        <end position="65"/>
    </location>
</feature>
<accession>A0ABP4RVY4</accession>
<gene>
    <name evidence="3" type="ORF">GCM10009807_01140</name>
</gene>
<proteinExistence type="predicted"/>
<dbReference type="Proteomes" id="UP001500596">
    <property type="component" value="Unassembled WGS sequence"/>
</dbReference>
<dbReference type="EMBL" id="BAAAPK010000001">
    <property type="protein sequence ID" value="GAA1661204.1"/>
    <property type="molecule type" value="Genomic_DNA"/>
</dbReference>